<accession>A0A5B7ZT49</accession>
<name>A0A5B7ZT49_9GAMM</name>
<sequence>MPGTPPNPAKVRMQCRWSLLPEALAASAARADHPRRMHAAQVHGGRAILPPTRRYVSMKLSSFALALLSVAATPAFAATAADPQETDLQPVRAEIETAAPIGGYDALKLLALETDVTARDVRLVLATEARNERYDVRFQRDMARRFAASLGPARYSDLIAGRPIALHSPAVLEAARNMTAATGDAGRGSQPATLVAMVALARP</sequence>
<evidence type="ECO:0000313" key="2">
    <source>
        <dbReference type="Proteomes" id="UP000308149"/>
    </source>
</evidence>
<proteinExistence type="predicted"/>
<dbReference type="Proteomes" id="UP000308149">
    <property type="component" value="Chromosome"/>
</dbReference>
<reference evidence="1 2" key="1">
    <citation type="submission" date="2019-06" db="EMBL/GenBank/DDBJ databases">
        <title>Thermomonas aquatica sp. nov., isolated from an industrial wastewater treatment plant.</title>
        <authorList>
            <person name="Jeon J.H."/>
            <person name="Park D.-S."/>
        </authorList>
    </citation>
    <scope>NUCLEOTIDE SEQUENCE [LARGE SCALE GENOMIC DNA]</scope>
    <source>
        <strain evidence="1 2">SY21</strain>
    </source>
</reference>
<protein>
    <submittedName>
        <fullName evidence="1">Uncharacterized protein</fullName>
    </submittedName>
</protein>
<evidence type="ECO:0000313" key="1">
    <source>
        <dbReference type="EMBL" id="QDA57865.1"/>
    </source>
</evidence>
<gene>
    <name evidence="1" type="ORF">FHQ07_11375</name>
</gene>
<dbReference type="EMBL" id="CP040871">
    <property type="protein sequence ID" value="QDA57865.1"/>
    <property type="molecule type" value="Genomic_DNA"/>
</dbReference>
<dbReference type="AlphaFoldDB" id="A0A5B7ZT49"/>
<dbReference type="RefSeq" id="WP_139716915.1">
    <property type="nucleotide sequence ID" value="NZ_CP040871.1"/>
</dbReference>
<keyword evidence="2" id="KW-1185">Reference proteome</keyword>
<organism evidence="1 2">
    <name type="scientific">Thermomonas aquatica</name>
    <dbReference type="NCBI Taxonomy" id="2202149"/>
    <lineage>
        <taxon>Bacteria</taxon>
        <taxon>Pseudomonadati</taxon>
        <taxon>Pseudomonadota</taxon>
        <taxon>Gammaproteobacteria</taxon>
        <taxon>Lysobacterales</taxon>
        <taxon>Lysobacteraceae</taxon>
        <taxon>Thermomonas</taxon>
    </lineage>
</organism>
<dbReference type="KEGG" id="thes:FHQ07_11375"/>